<protein>
    <submittedName>
        <fullName evidence="4">Prolyl endopeptidase-like</fullName>
    </submittedName>
</protein>
<dbReference type="Pfam" id="PF03759">
    <property type="entry name" value="PRONE"/>
    <property type="match status" value="2"/>
</dbReference>
<evidence type="ECO:0000313" key="5">
    <source>
        <dbReference type="Proteomes" id="UP000436088"/>
    </source>
</evidence>
<evidence type="ECO:0000256" key="2">
    <source>
        <dbReference type="PROSITE-ProRule" id="PRU00663"/>
    </source>
</evidence>
<keyword evidence="5" id="KW-1185">Reference proteome</keyword>
<dbReference type="PROSITE" id="PS51334">
    <property type="entry name" value="PRONE"/>
    <property type="match status" value="1"/>
</dbReference>
<dbReference type="PANTHER" id="PTHR33101">
    <property type="entry name" value="ROP GUANINE NUCLEOTIDE EXCHANGE FACTOR 1"/>
    <property type="match status" value="1"/>
</dbReference>
<dbReference type="PANTHER" id="PTHR33101:SF50">
    <property type="entry name" value="ROP GUANINE NUCLEOTIDE EXCHANGE FACTOR 1-LIKE"/>
    <property type="match status" value="1"/>
</dbReference>
<sequence>MIPMELRHFLRLRHLGVHLSDWKRSGGSHFQRFPPLSEDSRKRLQQCRECTHQILKAATAINRNVLAEMEIPNAYSKACPSFCAYLETQILEKALAACKVEKARGGKVQGFAGDIEKTKVLAERAETLLQNLRLRFPGLRQTSLDMIKIQHNKDLGQSILESYSRVMESLAFNIAERIDDLLYVDDATEKRAIAAAESISVYEPGRFDVGLPKQWRISANPLSFQRPTIRMK</sequence>
<dbReference type="Proteomes" id="UP000436088">
    <property type="component" value="Unassembled WGS sequence"/>
</dbReference>
<evidence type="ECO:0000256" key="1">
    <source>
        <dbReference type="ARBA" id="ARBA00022658"/>
    </source>
</evidence>
<accession>A0A6A2WKI3</accession>
<dbReference type="Gene3D" id="1.20.58.2010">
    <property type="entry name" value="PRONE domain, subdomain 1"/>
    <property type="match status" value="2"/>
</dbReference>
<keyword evidence="1 2" id="KW-0344">Guanine-nucleotide releasing factor</keyword>
<organism evidence="4 5">
    <name type="scientific">Hibiscus syriacus</name>
    <name type="common">Rose of Sharon</name>
    <dbReference type="NCBI Taxonomy" id="106335"/>
    <lineage>
        <taxon>Eukaryota</taxon>
        <taxon>Viridiplantae</taxon>
        <taxon>Streptophyta</taxon>
        <taxon>Embryophyta</taxon>
        <taxon>Tracheophyta</taxon>
        <taxon>Spermatophyta</taxon>
        <taxon>Magnoliopsida</taxon>
        <taxon>eudicotyledons</taxon>
        <taxon>Gunneridae</taxon>
        <taxon>Pentapetalae</taxon>
        <taxon>rosids</taxon>
        <taxon>malvids</taxon>
        <taxon>Malvales</taxon>
        <taxon>Malvaceae</taxon>
        <taxon>Malvoideae</taxon>
        <taxon>Hibiscus</taxon>
    </lineage>
</organism>
<comment type="caution">
    <text evidence="4">The sequence shown here is derived from an EMBL/GenBank/DDBJ whole genome shotgun (WGS) entry which is preliminary data.</text>
</comment>
<name>A0A6A2WKI3_HIBSY</name>
<dbReference type="InterPro" id="IPR038937">
    <property type="entry name" value="RopGEF"/>
</dbReference>
<dbReference type="EMBL" id="VEPZ02001737">
    <property type="protein sequence ID" value="KAE8659828.1"/>
    <property type="molecule type" value="Genomic_DNA"/>
</dbReference>
<gene>
    <name evidence="4" type="ORF">F3Y22_tig00116962pilonHSYRG01156</name>
</gene>
<dbReference type="AlphaFoldDB" id="A0A6A2WKI3"/>
<proteinExistence type="predicted"/>
<feature type="domain" description="PRONE" evidence="3">
    <location>
        <begin position="36"/>
        <end position="195"/>
    </location>
</feature>
<dbReference type="GO" id="GO:0005085">
    <property type="term" value="F:guanyl-nucleotide exchange factor activity"/>
    <property type="evidence" value="ECO:0007669"/>
    <property type="project" value="UniProtKB-UniRule"/>
</dbReference>
<reference evidence="4" key="1">
    <citation type="submission" date="2019-09" db="EMBL/GenBank/DDBJ databases">
        <title>Draft genome information of white flower Hibiscus syriacus.</title>
        <authorList>
            <person name="Kim Y.-M."/>
        </authorList>
    </citation>
    <scope>NUCLEOTIDE SEQUENCE [LARGE SCALE GENOMIC DNA]</scope>
    <source>
        <strain evidence="4">YM2019G1</strain>
    </source>
</reference>
<evidence type="ECO:0000259" key="3">
    <source>
        <dbReference type="PROSITE" id="PS51334"/>
    </source>
</evidence>
<dbReference type="InterPro" id="IPR005512">
    <property type="entry name" value="PRONE_dom"/>
</dbReference>
<evidence type="ECO:0000313" key="4">
    <source>
        <dbReference type="EMBL" id="KAE8659828.1"/>
    </source>
</evidence>